<dbReference type="AlphaFoldDB" id="A0A066XWR9"/>
<sequence>MGMPRSSPSLPSATPLQRPPSGPLLSQNAVTAVSRRLSGASSSAHETPELTVAADCIGHVPLKLTGLRLHHSPKKLANLDGYYLEAGHNRTMSPEGVSSLFPQRPIRPLPKRRLRERLSPEVADSIEYPPANQNTSPLFYYPNIVRDELPTRTGGQNGTNRGGVSYENSPRGSGVAGESDEEELALSSSKVVRRSHPEILNRASTMPPKPEYSRHPNPQPPPSTTSSADGYESFENTNNKKKRKIPTAGDSVLSGVHSLGEINSMGVSTATSPSNDNGDLAGSTLSSYYGAGSFVANNQGISGPGRGRFGRSRNGRSPLRALSDASSNWIGRGAKVRQPQWATSIRRRQHQRCAANFRSPTGENHGIISSAIANAEKVPSTPGQENVSLLHQHSSSVKSSPTATQFTFTCDSPVPKPQWPGTDPTGVQPGYGPGGKAKHNSMAAQNPPDMASAHAGQTAAPSAKANAQPGASKKKSRRRAEKELRMAAKHRRQEAEYKYYNNPPKPEDMWICEFCEYERIFGEPPYALIRQYEIKDQKARHKEEERKRLLEKAKTKSRKGKKPAKSPGKAASPPNLSQDQGVNAPLAAAVSSSTHDDEYADDYPHDDEDFEESYSQEDPPMLLSDDPDGDQEHDCTCPTCGDCGGRDKDVDDPGDAVQ</sequence>
<dbReference type="EMBL" id="JMSE01000038">
    <property type="protein sequence ID" value="KDN72144.1"/>
    <property type="molecule type" value="Genomic_DNA"/>
</dbReference>
<dbReference type="Proteomes" id="UP000027238">
    <property type="component" value="Unassembled WGS sequence"/>
</dbReference>
<feature type="compositionally biased region" description="Basic and acidic residues" evidence="1">
    <location>
        <begin position="535"/>
        <end position="554"/>
    </location>
</feature>
<comment type="caution">
    <text evidence="2">The sequence shown here is derived from an EMBL/GenBank/DDBJ whole genome shotgun (WGS) entry which is preliminary data.</text>
</comment>
<feature type="compositionally biased region" description="Polar residues" evidence="1">
    <location>
        <begin position="1"/>
        <end position="15"/>
    </location>
</feature>
<feature type="region of interest" description="Disordered" evidence="1">
    <location>
        <begin position="398"/>
        <end position="502"/>
    </location>
</feature>
<feature type="region of interest" description="Disordered" evidence="1">
    <location>
        <begin position="295"/>
        <end position="320"/>
    </location>
</feature>
<dbReference type="eggNOG" id="ENOG502S317">
    <property type="taxonomic scope" value="Eukaryota"/>
</dbReference>
<gene>
    <name evidence="2" type="ORF">CSUB01_09729</name>
</gene>
<reference evidence="3" key="1">
    <citation type="journal article" date="2014" name="Genome Announc.">
        <title>Draft genome sequence of Colletotrichum sublineola, a destructive pathogen of cultivated sorghum.</title>
        <authorList>
            <person name="Baroncelli R."/>
            <person name="Sanz-Martin J.M."/>
            <person name="Rech G.E."/>
            <person name="Sukno S.A."/>
            <person name="Thon M.R."/>
        </authorList>
    </citation>
    <scope>NUCLEOTIDE SEQUENCE [LARGE SCALE GENOMIC DNA]</scope>
    <source>
        <strain evidence="3">TX430BB</strain>
    </source>
</reference>
<proteinExistence type="predicted"/>
<feature type="region of interest" description="Disordered" evidence="1">
    <location>
        <begin position="535"/>
        <end position="658"/>
    </location>
</feature>
<protein>
    <submittedName>
        <fullName evidence="2">Uncharacterized protein</fullName>
    </submittedName>
</protein>
<feature type="region of interest" description="Disordered" evidence="1">
    <location>
        <begin position="149"/>
        <end position="252"/>
    </location>
</feature>
<dbReference type="HOGENOM" id="CLU_017965_0_1_1"/>
<organism evidence="2 3">
    <name type="scientific">Colletotrichum sublineola</name>
    <name type="common">Sorghum anthracnose fungus</name>
    <dbReference type="NCBI Taxonomy" id="1173701"/>
    <lineage>
        <taxon>Eukaryota</taxon>
        <taxon>Fungi</taxon>
        <taxon>Dikarya</taxon>
        <taxon>Ascomycota</taxon>
        <taxon>Pezizomycotina</taxon>
        <taxon>Sordariomycetes</taxon>
        <taxon>Hypocreomycetidae</taxon>
        <taxon>Glomerellales</taxon>
        <taxon>Glomerellaceae</taxon>
        <taxon>Colletotrichum</taxon>
        <taxon>Colletotrichum graminicola species complex</taxon>
    </lineage>
</organism>
<feature type="compositionally biased region" description="Acidic residues" evidence="1">
    <location>
        <begin position="598"/>
        <end position="615"/>
    </location>
</feature>
<keyword evidence="3" id="KW-1185">Reference proteome</keyword>
<evidence type="ECO:0000313" key="3">
    <source>
        <dbReference type="Proteomes" id="UP000027238"/>
    </source>
</evidence>
<accession>A0A066XWR9</accession>
<name>A0A066XWR9_COLSU</name>
<evidence type="ECO:0000313" key="2">
    <source>
        <dbReference type="EMBL" id="KDN72144.1"/>
    </source>
</evidence>
<evidence type="ECO:0000256" key="1">
    <source>
        <dbReference type="SAM" id="MobiDB-lite"/>
    </source>
</evidence>
<dbReference type="STRING" id="1173701.A0A066XWR9"/>
<dbReference type="OMA" id="LEDIWIC"/>
<dbReference type="OrthoDB" id="4174342at2759"/>
<feature type="compositionally biased region" description="Low complexity" evidence="1">
    <location>
        <begin position="565"/>
        <end position="574"/>
    </location>
</feature>
<feature type="compositionally biased region" description="Polar residues" evidence="1">
    <location>
        <begin position="398"/>
        <end position="410"/>
    </location>
</feature>
<feature type="compositionally biased region" description="Basic residues" evidence="1">
    <location>
        <begin position="555"/>
        <end position="564"/>
    </location>
</feature>
<feature type="region of interest" description="Disordered" evidence="1">
    <location>
        <begin position="1"/>
        <end position="28"/>
    </location>
</feature>